<evidence type="ECO:0000259" key="1">
    <source>
        <dbReference type="Pfam" id="PF05050"/>
    </source>
</evidence>
<sequence>MEERIRIGDKTYTVSSDDDYLRAMGRDFEPHMVRLFRALIAPDDVVADIGANIGLTAILFSALAKHVHAFEPSPSTFEILDGNLARAGATNAEAINLGLGDKTESQTITFAKNNRSGGYVSSKIRPEAGHITEKIRIETLDGYFADKQLIPNFLKIDVEGFERNVLEGGTEFLRKYKPIVVLEMNHFCLDVLQRITIPDFLDFLRSIFPNLYAVDTDNVTIVDLHVPDDAYFVMHEHVVQHRFPNLVGAFSREIEPKLKKLATKSSMAMNSVQGKAHISVVERLAKTPIFRLARYLRSKLF</sequence>
<dbReference type="GO" id="GO:0008168">
    <property type="term" value="F:methyltransferase activity"/>
    <property type="evidence" value="ECO:0007669"/>
    <property type="project" value="UniProtKB-KW"/>
</dbReference>
<dbReference type="PANTHER" id="PTHR34203:SF15">
    <property type="entry name" value="SLL1173 PROTEIN"/>
    <property type="match status" value="1"/>
</dbReference>
<dbReference type="NCBIfam" id="TIGR01444">
    <property type="entry name" value="fkbM_fam"/>
    <property type="match status" value="1"/>
</dbReference>
<dbReference type="Pfam" id="PF05050">
    <property type="entry name" value="Methyltransf_21"/>
    <property type="match status" value="1"/>
</dbReference>
<evidence type="ECO:0000313" key="2">
    <source>
        <dbReference type="EMBL" id="VFK41180.1"/>
    </source>
</evidence>
<dbReference type="PANTHER" id="PTHR34203">
    <property type="entry name" value="METHYLTRANSFERASE, FKBM FAMILY PROTEIN"/>
    <property type="match status" value="1"/>
</dbReference>
<dbReference type="Gene3D" id="3.40.50.150">
    <property type="entry name" value="Vaccinia Virus protein VP39"/>
    <property type="match status" value="1"/>
</dbReference>
<keyword evidence="2" id="KW-0808">Transferase</keyword>
<gene>
    <name evidence="2" type="ORF">BECKTC1821E_GA0114239_10103</name>
</gene>
<dbReference type="SUPFAM" id="SSF53335">
    <property type="entry name" value="S-adenosyl-L-methionine-dependent methyltransferases"/>
    <property type="match status" value="1"/>
</dbReference>
<dbReference type="InterPro" id="IPR052514">
    <property type="entry name" value="SAM-dependent_MTase"/>
</dbReference>
<dbReference type="InterPro" id="IPR006342">
    <property type="entry name" value="FkbM_mtfrase"/>
</dbReference>
<keyword evidence="2" id="KW-0489">Methyltransferase</keyword>
<accession>A0A450YHX9</accession>
<feature type="domain" description="Methyltransferase FkbM" evidence="1">
    <location>
        <begin position="48"/>
        <end position="188"/>
    </location>
</feature>
<dbReference type="EMBL" id="CAADFT010000010">
    <property type="protein sequence ID" value="VFK41180.1"/>
    <property type="molecule type" value="Genomic_DNA"/>
</dbReference>
<organism evidence="2">
    <name type="scientific">Candidatus Kentrum sp. TC</name>
    <dbReference type="NCBI Taxonomy" id="2126339"/>
    <lineage>
        <taxon>Bacteria</taxon>
        <taxon>Pseudomonadati</taxon>
        <taxon>Pseudomonadota</taxon>
        <taxon>Gammaproteobacteria</taxon>
        <taxon>Candidatus Kentrum</taxon>
    </lineage>
</organism>
<name>A0A450YHX9_9GAMM</name>
<dbReference type="InterPro" id="IPR029063">
    <property type="entry name" value="SAM-dependent_MTases_sf"/>
</dbReference>
<dbReference type="GO" id="GO:0032259">
    <property type="term" value="P:methylation"/>
    <property type="evidence" value="ECO:0007669"/>
    <property type="project" value="UniProtKB-KW"/>
</dbReference>
<dbReference type="AlphaFoldDB" id="A0A450YHX9"/>
<proteinExistence type="predicted"/>
<protein>
    <submittedName>
        <fullName evidence="2">Methyltransferase, FkbM family</fullName>
    </submittedName>
</protein>
<reference evidence="2" key="1">
    <citation type="submission" date="2019-02" db="EMBL/GenBank/DDBJ databases">
        <authorList>
            <person name="Gruber-Vodicka R. H."/>
            <person name="Seah K. B. B."/>
        </authorList>
    </citation>
    <scope>NUCLEOTIDE SEQUENCE</scope>
    <source>
        <strain evidence="2">BECK_BZ125</strain>
    </source>
</reference>